<dbReference type="InParanoid" id="B4JNL0"/>
<dbReference type="FunCoup" id="B4JNL0">
    <property type="interactions" value="18"/>
</dbReference>
<comment type="similarity">
    <text evidence="1">Belongs to the carbon-nitrogen hydrolase superfamily. BTD/VNN family.</text>
</comment>
<dbReference type="KEGG" id="dgr:6565785"/>
<dbReference type="OMA" id="SGKWNPC"/>
<evidence type="ECO:0000256" key="1">
    <source>
        <dbReference type="ARBA" id="ARBA00008225"/>
    </source>
</evidence>
<dbReference type="PANTHER" id="PTHR10609:SF14">
    <property type="entry name" value="BIOTINIDASE"/>
    <property type="match status" value="1"/>
</dbReference>
<dbReference type="HOGENOM" id="CLU_033209_1_0_1"/>
<evidence type="ECO:0000256" key="6">
    <source>
        <dbReference type="SAM" id="SignalP"/>
    </source>
</evidence>
<feature type="signal peptide" evidence="6">
    <location>
        <begin position="1"/>
        <end position="36"/>
    </location>
</feature>
<dbReference type="InterPro" id="IPR043957">
    <property type="entry name" value="Vanin_C"/>
</dbReference>
<dbReference type="Gene3D" id="3.60.110.10">
    <property type="entry name" value="Carbon-nitrogen hydrolase"/>
    <property type="match status" value="1"/>
</dbReference>
<evidence type="ECO:0000256" key="3">
    <source>
        <dbReference type="ARBA" id="ARBA00022801"/>
    </source>
</evidence>
<evidence type="ECO:0000259" key="7">
    <source>
        <dbReference type="PROSITE" id="PS50263"/>
    </source>
</evidence>
<dbReference type="InterPro" id="IPR003010">
    <property type="entry name" value="C-N_Hydrolase"/>
</dbReference>
<dbReference type="GO" id="GO:0016811">
    <property type="term" value="F:hydrolase activity, acting on carbon-nitrogen (but not peptide) bonds, in linear amides"/>
    <property type="evidence" value="ECO:0007669"/>
    <property type="project" value="InterPro"/>
</dbReference>
<dbReference type="Pfam" id="PF19018">
    <property type="entry name" value="Vanin_C"/>
    <property type="match status" value="1"/>
</dbReference>
<feature type="region of interest" description="Disordered" evidence="5">
    <location>
        <begin position="327"/>
        <end position="346"/>
    </location>
</feature>
<dbReference type="EMBL" id="CH916371">
    <property type="protein sequence ID" value="EDV92303.1"/>
    <property type="molecule type" value="Genomic_DNA"/>
</dbReference>
<keyword evidence="2 6" id="KW-0732">Signal</keyword>
<sequence>MAACHWIGGAGGGCGASVNWTRLLILLLAGIGMSQQTPIADNFYTAGVVEFRQAVGRDANANLADNLAGYLSIIQSSDADDDDDSDADVTDIIVFPEATLNGLDTLSFVPAVEEQVTPCLSDPNASYYAPFLVAISCAARTARKYIVINISEQQLCSATPEDTRPCAPSGYNVFNTNVVFDRSGLVVSRYRKVHLYGEPRNTTFVPESISFETDFNVTFGHFVCFDILFYVPAHQMAVEQGITDFIFPSMWFSQLPFLTAVQVQQAWAYSNDVNLLASGASHPEYGSSGTGVYHGRAGTITSMMKTGEGERRLYVARVPKYAKAEPMQRARRSLRQTELPNSPTSTDFQMKQDYVDQYESKLLKLDEDKAMGTVKEEVCHGKLCCHFELEFRQSKDGLHNGSLYSYRLAAYDGWRNEQEVDANYVRNCAIFACNGPDIMDCGQLLDGSRAQLIFSRLVIEVDYPKSREFLLMTNSVRENLLPLEPAQFKFALSELKNGNQVNARYALADDVEVSDLLTFAIYGNYYDNICTFGVGTQQQSLDCGFKPTDDGAAQLHLSFGFWLILALTFPFHSAS</sequence>
<proteinExistence type="inferred from homology"/>
<evidence type="ECO:0000313" key="8">
    <source>
        <dbReference type="EMBL" id="EDV92303.1"/>
    </source>
</evidence>
<accession>B4JNL0</accession>
<dbReference type="PANTHER" id="PTHR10609">
    <property type="entry name" value="BIOTINIDASE-RELATED"/>
    <property type="match status" value="1"/>
</dbReference>
<dbReference type="CDD" id="cd07567">
    <property type="entry name" value="biotinidase_like"/>
    <property type="match status" value="1"/>
</dbReference>
<evidence type="ECO:0000256" key="4">
    <source>
        <dbReference type="ARBA" id="ARBA00023180"/>
    </source>
</evidence>
<feature type="compositionally biased region" description="Polar residues" evidence="5">
    <location>
        <begin position="336"/>
        <end position="346"/>
    </location>
</feature>
<keyword evidence="9" id="KW-1185">Reference proteome</keyword>
<evidence type="ECO:0000313" key="9">
    <source>
        <dbReference type="Proteomes" id="UP000001070"/>
    </source>
</evidence>
<dbReference type="SUPFAM" id="SSF56317">
    <property type="entry name" value="Carbon-nitrogen hydrolase"/>
    <property type="match status" value="1"/>
</dbReference>
<dbReference type="STRING" id="7222.B4JNL0"/>
<dbReference type="InterPro" id="IPR012101">
    <property type="entry name" value="Biotinidase-like_euk"/>
</dbReference>
<dbReference type="InterPro" id="IPR040154">
    <property type="entry name" value="Biotinidase/VNN"/>
</dbReference>
<gene>
    <name evidence="8" type="primary">Dgri\GH24839</name>
    <name evidence="8" type="ORF">Dgri_GH24839</name>
</gene>
<protein>
    <submittedName>
        <fullName evidence="8">GH24839</fullName>
    </submittedName>
</protein>
<dbReference type="eggNOG" id="KOG0806">
    <property type="taxonomic scope" value="Eukaryota"/>
</dbReference>
<dbReference type="Proteomes" id="UP000001070">
    <property type="component" value="Unassembled WGS sequence"/>
</dbReference>
<evidence type="ECO:0000256" key="2">
    <source>
        <dbReference type="ARBA" id="ARBA00022729"/>
    </source>
</evidence>
<feature type="chain" id="PRO_5002812588" evidence="6">
    <location>
        <begin position="37"/>
        <end position="575"/>
    </location>
</feature>
<dbReference type="Pfam" id="PF00795">
    <property type="entry name" value="CN_hydrolase"/>
    <property type="match status" value="1"/>
</dbReference>
<dbReference type="PROSITE" id="PS50263">
    <property type="entry name" value="CN_HYDROLASE"/>
    <property type="match status" value="1"/>
</dbReference>
<name>B4JNL0_DROGR</name>
<dbReference type="InterPro" id="IPR036526">
    <property type="entry name" value="C-N_Hydrolase_sf"/>
</dbReference>
<dbReference type="AlphaFoldDB" id="B4JNL0"/>
<evidence type="ECO:0000256" key="5">
    <source>
        <dbReference type="SAM" id="MobiDB-lite"/>
    </source>
</evidence>
<feature type="domain" description="CN hydrolase" evidence="7">
    <location>
        <begin position="44"/>
        <end position="320"/>
    </location>
</feature>
<dbReference type="OrthoDB" id="10250282at2759"/>
<keyword evidence="3" id="KW-0378">Hydrolase</keyword>
<organism evidence="9">
    <name type="scientific">Drosophila grimshawi</name>
    <name type="common">Hawaiian fruit fly</name>
    <name type="synonym">Idiomyia grimshawi</name>
    <dbReference type="NCBI Taxonomy" id="7222"/>
    <lineage>
        <taxon>Eukaryota</taxon>
        <taxon>Metazoa</taxon>
        <taxon>Ecdysozoa</taxon>
        <taxon>Arthropoda</taxon>
        <taxon>Hexapoda</taxon>
        <taxon>Insecta</taxon>
        <taxon>Pterygota</taxon>
        <taxon>Neoptera</taxon>
        <taxon>Endopterygota</taxon>
        <taxon>Diptera</taxon>
        <taxon>Brachycera</taxon>
        <taxon>Muscomorpha</taxon>
        <taxon>Ephydroidea</taxon>
        <taxon>Drosophilidae</taxon>
        <taxon>Drosophila</taxon>
        <taxon>Hawaiian Drosophila</taxon>
    </lineage>
</organism>
<keyword evidence="4" id="KW-0325">Glycoprotein</keyword>
<dbReference type="PhylomeDB" id="B4JNL0"/>
<reference evidence="8 9" key="1">
    <citation type="journal article" date="2007" name="Nature">
        <title>Evolution of genes and genomes on the Drosophila phylogeny.</title>
        <authorList>
            <consortium name="Drosophila 12 Genomes Consortium"/>
            <person name="Clark A.G."/>
            <person name="Eisen M.B."/>
            <person name="Smith D.R."/>
            <person name="Bergman C.M."/>
            <person name="Oliver B."/>
            <person name="Markow T.A."/>
            <person name="Kaufman T.C."/>
            <person name="Kellis M."/>
            <person name="Gelbart W."/>
            <person name="Iyer V.N."/>
            <person name="Pollard D.A."/>
            <person name="Sackton T.B."/>
            <person name="Larracuente A.M."/>
            <person name="Singh N.D."/>
            <person name="Abad J.P."/>
            <person name="Abt D.N."/>
            <person name="Adryan B."/>
            <person name="Aguade M."/>
            <person name="Akashi H."/>
            <person name="Anderson W.W."/>
            <person name="Aquadro C.F."/>
            <person name="Ardell D.H."/>
            <person name="Arguello R."/>
            <person name="Artieri C.G."/>
            <person name="Barbash D.A."/>
            <person name="Barker D."/>
            <person name="Barsanti P."/>
            <person name="Batterham P."/>
            <person name="Batzoglou S."/>
            <person name="Begun D."/>
            <person name="Bhutkar A."/>
            <person name="Blanco E."/>
            <person name="Bosak S.A."/>
            <person name="Bradley R.K."/>
            <person name="Brand A.D."/>
            <person name="Brent M.R."/>
            <person name="Brooks A.N."/>
            <person name="Brown R.H."/>
            <person name="Butlin R.K."/>
            <person name="Caggese C."/>
            <person name="Calvi B.R."/>
            <person name="Bernardo de Carvalho A."/>
            <person name="Caspi A."/>
            <person name="Castrezana S."/>
            <person name="Celniker S.E."/>
            <person name="Chang J.L."/>
            <person name="Chapple C."/>
            <person name="Chatterji S."/>
            <person name="Chinwalla A."/>
            <person name="Civetta A."/>
            <person name="Clifton S.W."/>
            <person name="Comeron J.M."/>
            <person name="Costello J.C."/>
            <person name="Coyne J.A."/>
            <person name="Daub J."/>
            <person name="David R.G."/>
            <person name="Delcher A.L."/>
            <person name="Delehaunty K."/>
            <person name="Do C.B."/>
            <person name="Ebling H."/>
            <person name="Edwards K."/>
            <person name="Eickbush T."/>
            <person name="Evans J.D."/>
            <person name="Filipski A."/>
            <person name="Findeiss S."/>
            <person name="Freyhult E."/>
            <person name="Fulton L."/>
            <person name="Fulton R."/>
            <person name="Garcia A.C."/>
            <person name="Gardiner A."/>
            <person name="Garfield D.A."/>
            <person name="Garvin B.E."/>
            <person name="Gibson G."/>
            <person name="Gilbert D."/>
            <person name="Gnerre S."/>
            <person name="Godfrey J."/>
            <person name="Good R."/>
            <person name="Gotea V."/>
            <person name="Gravely B."/>
            <person name="Greenberg A.J."/>
            <person name="Griffiths-Jones S."/>
            <person name="Gross S."/>
            <person name="Guigo R."/>
            <person name="Gustafson E.A."/>
            <person name="Haerty W."/>
            <person name="Hahn M.W."/>
            <person name="Halligan D.L."/>
            <person name="Halpern A.L."/>
            <person name="Halter G.M."/>
            <person name="Han M.V."/>
            <person name="Heger A."/>
            <person name="Hillier L."/>
            <person name="Hinrichs A.S."/>
            <person name="Holmes I."/>
            <person name="Hoskins R.A."/>
            <person name="Hubisz M.J."/>
            <person name="Hultmark D."/>
            <person name="Huntley M.A."/>
            <person name="Jaffe D.B."/>
            <person name="Jagadeeshan S."/>
            <person name="Jeck W.R."/>
            <person name="Johnson J."/>
            <person name="Jones C.D."/>
            <person name="Jordan W.C."/>
            <person name="Karpen G.H."/>
            <person name="Kataoka E."/>
            <person name="Keightley P.D."/>
            <person name="Kheradpour P."/>
            <person name="Kirkness E.F."/>
            <person name="Koerich L.B."/>
            <person name="Kristiansen K."/>
            <person name="Kudrna D."/>
            <person name="Kulathinal R.J."/>
            <person name="Kumar S."/>
            <person name="Kwok R."/>
            <person name="Lander E."/>
            <person name="Langley C.H."/>
            <person name="Lapoint R."/>
            <person name="Lazzaro B.P."/>
            <person name="Lee S.J."/>
            <person name="Levesque L."/>
            <person name="Li R."/>
            <person name="Lin C.F."/>
            <person name="Lin M.F."/>
            <person name="Lindblad-Toh K."/>
            <person name="Llopart A."/>
            <person name="Long M."/>
            <person name="Low L."/>
            <person name="Lozovsky E."/>
            <person name="Lu J."/>
            <person name="Luo M."/>
            <person name="Machado C.A."/>
            <person name="Makalowski W."/>
            <person name="Marzo M."/>
            <person name="Matsuda M."/>
            <person name="Matzkin L."/>
            <person name="McAllister B."/>
            <person name="McBride C.S."/>
            <person name="McKernan B."/>
            <person name="McKernan K."/>
            <person name="Mendez-Lago M."/>
            <person name="Minx P."/>
            <person name="Mollenhauer M.U."/>
            <person name="Montooth K."/>
            <person name="Mount S.M."/>
            <person name="Mu X."/>
            <person name="Myers E."/>
            <person name="Negre B."/>
            <person name="Newfeld S."/>
            <person name="Nielsen R."/>
            <person name="Noor M.A."/>
            <person name="O'Grady P."/>
            <person name="Pachter L."/>
            <person name="Papaceit M."/>
            <person name="Parisi M.J."/>
            <person name="Parisi M."/>
            <person name="Parts L."/>
            <person name="Pedersen J.S."/>
            <person name="Pesole G."/>
            <person name="Phillippy A.M."/>
            <person name="Ponting C.P."/>
            <person name="Pop M."/>
            <person name="Porcelli D."/>
            <person name="Powell J.R."/>
            <person name="Prohaska S."/>
            <person name="Pruitt K."/>
            <person name="Puig M."/>
            <person name="Quesneville H."/>
            <person name="Ram K.R."/>
            <person name="Rand D."/>
            <person name="Rasmussen M.D."/>
            <person name="Reed L.K."/>
            <person name="Reenan R."/>
            <person name="Reily A."/>
            <person name="Remington K.A."/>
            <person name="Rieger T.T."/>
            <person name="Ritchie M.G."/>
            <person name="Robin C."/>
            <person name="Rogers Y.H."/>
            <person name="Rohde C."/>
            <person name="Rozas J."/>
            <person name="Rubenfield M.J."/>
            <person name="Ruiz A."/>
            <person name="Russo S."/>
            <person name="Salzberg S.L."/>
            <person name="Sanchez-Gracia A."/>
            <person name="Saranga D.J."/>
            <person name="Sato H."/>
            <person name="Schaeffer S.W."/>
            <person name="Schatz M.C."/>
            <person name="Schlenke T."/>
            <person name="Schwartz R."/>
            <person name="Segarra C."/>
            <person name="Singh R.S."/>
            <person name="Sirot L."/>
            <person name="Sirota M."/>
            <person name="Sisneros N.B."/>
            <person name="Smith C.D."/>
            <person name="Smith T.F."/>
            <person name="Spieth J."/>
            <person name="Stage D.E."/>
            <person name="Stark A."/>
            <person name="Stephan W."/>
            <person name="Strausberg R.L."/>
            <person name="Strempel S."/>
            <person name="Sturgill D."/>
            <person name="Sutton G."/>
            <person name="Sutton G.G."/>
            <person name="Tao W."/>
            <person name="Teichmann S."/>
            <person name="Tobari Y.N."/>
            <person name="Tomimura Y."/>
            <person name="Tsolas J.M."/>
            <person name="Valente V.L."/>
            <person name="Venter E."/>
            <person name="Venter J.C."/>
            <person name="Vicario S."/>
            <person name="Vieira F.G."/>
            <person name="Vilella A.J."/>
            <person name="Villasante A."/>
            <person name="Walenz B."/>
            <person name="Wang J."/>
            <person name="Wasserman M."/>
            <person name="Watts T."/>
            <person name="Wilson D."/>
            <person name="Wilson R.K."/>
            <person name="Wing R.A."/>
            <person name="Wolfner M.F."/>
            <person name="Wong A."/>
            <person name="Wong G.K."/>
            <person name="Wu C.I."/>
            <person name="Wu G."/>
            <person name="Yamamoto D."/>
            <person name="Yang H.P."/>
            <person name="Yang S.P."/>
            <person name="Yorke J.A."/>
            <person name="Yoshida K."/>
            <person name="Zdobnov E."/>
            <person name="Zhang P."/>
            <person name="Zhang Y."/>
            <person name="Zimin A.V."/>
            <person name="Baldwin J."/>
            <person name="Abdouelleil A."/>
            <person name="Abdulkadir J."/>
            <person name="Abebe A."/>
            <person name="Abera B."/>
            <person name="Abreu J."/>
            <person name="Acer S.C."/>
            <person name="Aftuck L."/>
            <person name="Alexander A."/>
            <person name="An P."/>
            <person name="Anderson E."/>
            <person name="Anderson S."/>
            <person name="Arachi H."/>
            <person name="Azer M."/>
            <person name="Bachantsang P."/>
            <person name="Barry A."/>
            <person name="Bayul T."/>
            <person name="Berlin A."/>
            <person name="Bessette D."/>
            <person name="Bloom T."/>
            <person name="Blye J."/>
            <person name="Boguslavskiy L."/>
            <person name="Bonnet C."/>
            <person name="Boukhgalter B."/>
            <person name="Bourzgui I."/>
            <person name="Brown A."/>
            <person name="Cahill P."/>
            <person name="Channer S."/>
            <person name="Cheshatsang Y."/>
            <person name="Chuda L."/>
            <person name="Citroen M."/>
            <person name="Collymore A."/>
            <person name="Cooke P."/>
            <person name="Costello M."/>
            <person name="D'Aco K."/>
            <person name="Daza R."/>
            <person name="De Haan G."/>
            <person name="DeGray S."/>
            <person name="DeMaso C."/>
            <person name="Dhargay N."/>
            <person name="Dooley K."/>
            <person name="Dooley E."/>
            <person name="Doricent M."/>
            <person name="Dorje P."/>
            <person name="Dorjee K."/>
            <person name="Dupes A."/>
            <person name="Elong R."/>
            <person name="Falk J."/>
            <person name="Farina A."/>
            <person name="Faro S."/>
            <person name="Ferguson D."/>
            <person name="Fisher S."/>
            <person name="Foley C.D."/>
            <person name="Franke A."/>
            <person name="Friedrich D."/>
            <person name="Gadbois L."/>
            <person name="Gearin G."/>
            <person name="Gearin C.R."/>
            <person name="Giannoukos G."/>
            <person name="Goode T."/>
            <person name="Graham J."/>
            <person name="Grandbois E."/>
            <person name="Grewal S."/>
            <person name="Gyaltsen K."/>
            <person name="Hafez N."/>
            <person name="Hagos B."/>
            <person name="Hall J."/>
            <person name="Henson C."/>
            <person name="Hollinger A."/>
            <person name="Honan T."/>
            <person name="Huard M.D."/>
            <person name="Hughes L."/>
            <person name="Hurhula B."/>
            <person name="Husby M.E."/>
            <person name="Kamat A."/>
            <person name="Kanga B."/>
            <person name="Kashin S."/>
            <person name="Khazanovich D."/>
            <person name="Kisner P."/>
            <person name="Lance K."/>
            <person name="Lara M."/>
            <person name="Lee W."/>
            <person name="Lennon N."/>
            <person name="Letendre F."/>
            <person name="LeVine R."/>
            <person name="Lipovsky A."/>
            <person name="Liu X."/>
            <person name="Liu J."/>
            <person name="Liu S."/>
            <person name="Lokyitsang T."/>
            <person name="Lokyitsang Y."/>
            <person name="Lubonja R."/>
            <person name="Lui A."/>
            <person name="MacDonald P."/>
            <person name="Magnisalis V."/>
            <person name="Maru K."/>
            <person name="Matthews C."/>
            <person name="McCusker W."/>
            <person name="McDonough S."/>
            <person name="Mehta T."/>
            <person name="Meldrim J."/>
            <person name="Meneus L."/>
            <person name="Mihai O."/>
            <person name="Mihalev A."/>
            <person name="Mihova T."/>
            <person name="Mittelman R."/>
            <person name="Mlenga V."/>
            <person name="Montmayeur A."/>
            <person name="Mulrain L."/>
            <person name="Navidi A."/>
            <person name="Naylor J."/>
            <person name="Negash T."/>
            <person name="Nguyen T."/>
            <person name="Nguyen N."/>
            <person name="Nicol R."/>
            <person name="Norbu C."/>
            <person name="Norbu N."/>
            <person name="Novod N."/>
            <person name="O'Neill B."/>
            <person name="Osman S."/>
            <person name="Markiewicz E."/>
            <person name="Oyono O.L."/>
            <person name="Patti C."/>
            <person name="Phunkhang P."/>
            <person name="Pierre F."/>
            <person name="Priest M."/>
            <person name="Raghuraman S."/>
            <person name="Rege F."/>
            <person name="Reyes R."/>
            <person name="Rise C."/>
            <person name="Rogov P."/>
            <person name="Ross K."/>
            <person name="Ryan E."/>
            <person name="Settipalli S."/>
            <person name="Shea T."/>
            <person name="Sherpa N."/>
            <person name="Shi L."/>
            <person name="Shih D."/>
            <person name="Sparrow T."/>
            <person name="Spaulding J."/>
            <person name="Stalker J."/>
            <person name="Stange-Thomann N."/>
            <person name="Stavropoulos S."/>
            <person name="Stone C."/>
            <person name="Strader C."/>
            <person name="Tesfaye S."/>
            <person name="Thomson T."/>
            <person name="Thoulutsang Y."/>
            <person name="Thoulutsang D."/>
            <person name="Topham K."/>
            <person name="Topping I."/>
            <person name="Tsamla T."/>
            <person name="Vassiliev H."/>
            <person name="Vo A."/>
            <person name="Wangchuk T."/>
            <person name="Wangdi T."/>
            <person name="Weiand M."/>
            <person name="Wilkinson J."/>
            <person name="Wilson A."/>
            <person name="Yadav S."/>
            <person name="Young G."/>
            <person name="Yu Q."/>
            <person name="Zembek L."/>
            <person name="Zhong D."/>
            <person name="Zimmer A."/>
            <person name="Zwirko Z."/>
            <person name="Jaffe D.B."/>
            <person name="Alvarez P."/>
            <person name="Brockman W."/>
            <person name="Butler J."/>
            <person name="Chin C."/>
            <person name="Gnerre S."/>
            <person name="Grabherr M."/>
            <person name="Kleber M."/>
            <person name="Mauceli E."/>
            <person name="MacCallum I."/>
        </authorList>
    </citation>
    <scope>NUCLEOTIDE SEQUENCE [LARGE SCALE GENOMIC DNA]</scope>
    <source>
        <strain evidence="9">Tucson 15287-2541.00</strain>
    </source>
</reference>